<dbReference type="PANTHER" id="PTHR18947:SF38">
    <property type="entry name" value="PROTEIN HOOK HOMOLOG 3"/>
    <property type="match status" value="1"/>
</dbReference>
<evidence type="ECO:0000313" key="14">
    <source>
        <dbReference type="EMBL" id="RXN23713.1"/>
    </source>
</evidence>
<organism evidence="14 15">
    <name type="scientific">Labeo rohita</name>
    <name type="common">Indian major carp</name>
    <name type="synonym">Cyprinus rohita</name>
    <dbReference type="NCBI Taxonomy" id="84645"/>
    <lineage>
        <taxon>Eukaryota</taxon>
        <taxon>Metazoa</taxon>
        <taxon>Chordata</taxon>
        <taxon>Craniata</taxon>
        <taxon>Vertebrata</taxon>
        <taxon>Euteleostomi</taxon>
        <taxon>Actinopterygii</taxon>
        <taxon>Neopterygii</taxon>
        <taxon>Teleostei</taxon>
        <taxon>Ostariophysi</taxon>
        <taxon>Cypriniformes</taxon>
        <taxon>Cyprinidae</taxon>
        <taxon>Labeoninae</taxon>
        <taxon>Labeonini</taxon>
        <taxon>Labeo</taxon>
    </lineage>
</organism>
<dbReference type="AlphaFoldDB" id="A0A498MV46"/>
<sequence length="155" mass="17466">MRSILILPRCGLKNERKIGRVRNEDIQTFGVEAPCSAVDELTSGEAMAQVLQKIDGMYFNDAWISRIKPEVGDNWRLKISNLKKILKGILDYNHEVLGQQINDFTLPDVNLIAEHSDAAELGRMLQLILGCAVNCEQKQGVCLCVCVFKHEVRQI</sequence>
<evidence type="ECO:0000256" key="5">
    <source>
        <dbReference type="ARBA" id="ARBA00022490"/>
    </source>
</evidence>
<keyword evidence="10" id="KW-0206">Cytoskeleton</keyword>
<dbReference type="EMBL" id="QBIY01012559">
    <property type="protein sequence ID" value="RXN23713.1"/>
    <property type="molecule type" value="Genomic_DNA"/>
</dbReference>
<dbReference type="GO" id="GO:0008017">
    <property type="term" value="F:microtubule binding"/>
    <property type="evidence" value="ECO:0007669"/>
    <property type="project" value="TreeGrafter"/>
</dbReference>
<dbReference type="Proteomes" id="UP000290572">
    <property type="component" value="Unassembled WGS sequence"/>
</dbReference>
<comment type="subcellular location">
    <subcellularLocation>
        <location evidence="1">Cytoplasm</location>
        <location evidence="1">Cytoskeleton</location>
    </subcellularLocation>
    <subcellularLocation>
        <location evidence="2">Golgi apparatus</location>
    </subcellularLocation>
</comment>
<dbReference type="PROSITE" id="PS50021">
    <property type="entry name" value="CH"/>
    <property type="match status" value="1"/>
</dbReference>
<dbReference type="Pfam" id="PF19047">
    <property type="entry name" value="HOOK_N"/>
    <property type="match status" value="1"/>
</dbReference>
<dbReference type="GO" id="GO:0005794">
    <property type="term" value="C:Golgi apparatus"/>
    <property type="evidence" value="ECO:0007669"/>
    <property type="project" value="UniProtKB-SubCell"/>
</dbReference>
<feature type="domain" description="Calponin-homology (CH)" evidence="13">
    <location>
        <begin position="16"/>
        <end position="132"/>
    </location>
</feature>
<evidence type="ECO:0000256" key="11">
    <source>
        <dbReference type="ARBA" id="ARBA00059999"/>
    </source>
</evidence>
<evidence type="ECO:0000256" key="4">
    <source>
        <dbReference type="ARBA" id="ARBA00022448"/>
    </source>
</evidence>
<dbReference type="InterPro" id="IPR001715">
    <property type="entry name" value="CH_dom"/>
</dbReference>
<comment type="caution">
    <text evidence="14">The sequence shown here is derived from an EMBL/GenBank/DDBJ whole genome shotgun (WGS) entry which is preliminary data.</text>
</comment>
<evidence type="ECO:0000256" key="10">
    <source>
        <dbReference type="ARBA" id="ARBA00023212"/>
    </source>
</evidence>
<evidence type="ECO:0000313" key="15">
    <source>
        <dbReference type="Proteomes" id="UP000290572"/>
    </source>
</evidence>
<dbReference type="SUPFAM" id="SSF116907">
    <property type="entry name" value="Hook domain"/>
    <property type="match status" value="1"/>
</dbReference>
<evidence type="ECO:0000259" key="13">
    <source>
        <dbReference type="PROSITE" id="PS50021"/>
    </source>
</evidence>
<evidence type="ECO:0000256" key="9">
    <source>
        <dbReference type="ARBA" id="ARBA00023054"/>
    </source>
</evidence>
<keyword evidence="15" id="KW-1185">Reference proteome</keyword>
<proteinExistence type="inferred from homology"/>
<evidence type="ECO:0000256" key="8">
    <source>
        <dbReference type="ARBA" id="ARBA00023034"/>
    </source>
</evidence>
<dbReference type="GO" id="GO:0051959">
    <property type="term" value="F:dynein light intermediate chain binding"/>
    <property type="evidence" value="ECO:0007669"/>
    <property type="project" value="TreeGrafter"/>
</dbReference>
<evidence type="ECO:0000256" key="2">
    <source>
        <dbReference type="ARBA" id="ARBA00004555"/>
    </source>
</evidence>
<protein>
    <recommendedName>
        <fullName evidence="12">Protein Hook homolog 3</fullName>
    </recommendedName>
</protein>
<evidence type="ECO:0000256" key="7">
    <source>
        <dbReference type="ARBA" id="ARBA00022927"/>
    </source>
</evidence>
<keyword evidence="5" id="KW-0963">Cytoplasm</keyword>
<name>A0A498MV46_LABRO</name>
<evidence type="ECO:0000256" key="1">
    <source>
        <dbReference type="ARBA" id="ARBA00004245"/>
    </source>
</evidence>
<comment type="function">
    <text evidence="11">Acts as an adapter protein linking the dynein motor complex to various cargos and converts dynein from a non-processive to a highly processive motor in the presence of dynactin. Facilitates the interaction between dynein and dynactin and activates dynein processivity (the ability to move along a microtubule for a long distance without falling off the track). Predominantly recruits 2 dyneins, which increases both the force and speed of the microtubule motor. Component of the FTS/Hook/FHIP complex (FHF complex). The FHF complex may function to promote vesicle trafficking and/or fusion via the homotypic vesicular protein sorting complex (the HOPS complex). May regulate clearance of endocytosed receptors such as MSR1. Participates in defining the architecture and localization of the Golgi complex. FHF complex promotes the distribution of AP-4 complex to the perinuclear area of the cell.</text>
</comment>
<keyword evidence="7" id="KW-0653">Protein transport</keyword>
<accession>A0A498MV46</accession>
<dbReference type="FunFam" id="1.10.418.10:FF:000215">
    <property type="entry name" value="Protein Hook homolog 3"/>
    <property type="match status" value="1"/>
</dbReference>
<comment type="similarity">
    <text evidence="3">Belongs to the hook family.</text>
</comment>
<keyword evidence="6" id="KW-0493">Microtubule</keyword>
<dbReference type="STRING" id="84645.A0A498MV46"/>
<dbReference type="GO" id="GO:0015031">
    <property type="term" value="P:protein transport"/>
    <property type="evidence" value="ECO:0007669"/>
    <property type="project" value="UniProtKB-KW"/>
</dbReference>
<evidence type="ECO:0000256" key="3">
    <source>
        <dbReference type="ARBA" id="ARBA00006946"/>
    </source>
</evidence>
<keyword evidence="4" id="KW-0813">Transport</keyword>
<dbReference type="InterPro" id="IPR036872">
    <property type="entry name" value="CH_dom_sf"/>
</dbReference>
<keyword evidence="9" id="KW-0175">Coiled coil</keyword>
<dbReference type="GO" id="GO:0031122">
    <property type="term" value="P:cytoplasmic microtubule organization"/>
    <property type="evidence" value="ECO:0007669"/>
    <property type="project" value="TreeGrafter"/>
</dbReference>
<dbReference type="PANTHER" id="PTHR18947">
    <property type="entry name" value="HOOK PROTEINS"/>
    <property type="match status" value="1"/>
</dbReference>
<reference evidence="14 15" key="1">
    <citation type="submission" date="2018-03" db="EMBL/GenBank/DDBJ databases">
        <title>Draft genome sequence of Rohu Carp (Labeo rohita).</title>
        <authorList>
            <person name="Das P."/>
            <person name="Kushwaha B."/>
            <person name="Joshi C.G."/>
            <person name="Kumar D."/>
            <person name="Nagpure N.S."/>
            <person name="Sahoo L."/>
            <person name="Das S.P."/>
            <person name="Bit A."/>
            <person name="Patnaik S."/>
            <person name="Meher P.K."/>
            <person name="Jayasankar P."/>
            <person name="Koringa P.G."/>
            <person name="Patel N.V."/>
            <person name="Hinsu A.T."/>
            <person name="Kumar R."/>
            <person name="Pandey M."/>
            <person name="Agarwal S."/>
            <person name="Srivastava S."/>
            <person name="Singh M."/>
            <person name="Iquebal M.A."/>
            <person name="Jaiswal S."/>
            <person name="Angadi U.B."/>
            <person name="Kumar N."/>
            <person name="Raza M."/>
            <person name="Shah T.M."/>
            <person name="Rai A."/>
            <person name="Jena J.K."/>
        </authorList>
    </citation>
    <scope>NUCLEOTIDE SEQUENCE [LARGE SCALE GENOMIC DNA]</scope>
    <source>
        <strain evidence="14">DASCIFA01</strain>
        <tissue evidence="14">Testis</tissue>
    </source>
</reference>
<dbReference type="GO" id="GO:0005813">
    <property type="term" value="C:centrosome"/>
    <property type="evidence" value="ECO:0007669"/>
    <property type="project" value="TreeGrafter"/>
</dbReference>
<dbReference type="Gene3D" id="1.10.418.10">
    <property type="entry name" value="Calponin-like domain"/>
    <property type="match status" value="1"/>
</dbReference>
<gene>
    <name evidence="14" type="ORF">ROHU_036656</name>
</gene>
<dbReference type="InterPro" id="IPR043936">
    <property type="entry name" value="HOOK_N"/>
</dbReference>
<keyword evidence="8" id="KW-0333">Golgi apparatus</keyword>
<evidence type="ECO:0000256" key="6">
    <source>
        <dbReference type="ARBA" id="ARBA00022701"/>
    </source>
</evidence>
<dbReference type="GO" id="GO:0030705">
    <property type="term" value="P:cytoskeleton-dependent intracellular transport"/>
    <property type="evidence" value="ECO:0007669"/>
    <property type="project" value="InterPro"/>
</dbReference>
<evidence type="ECO:0000256" key="12">
    <source>
        <dbReference type="ARBA" id="ARBA00069408"/>
    </source>
</evidence>
<dbReference type="GO" id="GO:0005874">
    <property type="term" value="C:microtubule"/>
    <property type="evidence" value="ECO:0007669"/>
    <property type="project" value="UniProtKB-KW"/>
</dbReference>